<dbReference type="EMBL" id="MGKW01000030">
    <property type="protein sequence ID" value="OGN33431.1"/>
    <property type="molecule type" value="Genomic_DNA"/>
</dbReference>
<reference evidence="1 2" key="1">
    <citation type="journal article" date="2016" name="Nat. Commun.">
        <title>Thousands of microbial genomes shed light on interconnected biogeochemical processes in an aquifer system.</title>
        <authorList>
            <person name="Anantharaman K."/>
            <person name="Brown C.T."/>
            <person name="Hug L.A."/>
            <person name="Sharon I."/>
            <person name="Castelle C.J."/>
            <person name="Probst A.J."/>
            <person name="Thomas B.C."/>
            <person name="Singh A."/>
            <person name="Wilkins M.J."/>
            <person name="Karaoz U."/>
            <person name="Brodie E.L."/>
            <person name="Williams K.H."/>
            <person name="Hubbard S.S."/>
            <person name="Banfield J.F."/>
        </authorList>
    </citation>
    <scope>NUCLEOTIDE SEQUENCE [LARGE SCALE GENOMIC DNA]</scope>
</reference>
<sequence length="150" mass="17556">MLDFWHKRKVFDYLAIAQTEIRKGLKNEDRVEEALRILTAMGDIDHFYRCEKDGELDSQGIDFLVYLEPTRIIPLQVKSSEGGRFYHTNDGRYIPCVVVNRFMVPGEVADEILAELKRPVEPLEHRDEGFRNSLVQQLIRAFEKDRETSI</sequence>
<evidence type="ECO:0000313" key="2">
    <source>
        <dbReference type="Proteomes" id="UP000178155"/>
    </source>
</evidence>
<name>A0A1F8H783_9BACT</name>
<dbReference type="AlphaFoldDB" id="A0A1F8H783"/>
<accession>A0A1F8H783</accession>
<gene>
    <name evidence="1" type="ORF">A3I39_02755</name>
</gene>
<dbReference type="Proteomes" id="UP000178155">
    <property type="component" value="Unassembled WGS sequence"/>
</dbReference>
<comment type="caution">
    <text evidence="1">The sequence shown here is derived from an EMBL/GenBank/DDBJ whole genome shotgun (WGS) entry which is preliminary data.</text>
</comment>
<protein>
    <submittedName>
        <fullName evidence="1">Uncharacterized protein</fullName>
    </submittedName>
</protein>
<evidence type="ECO:0000313" key="1">
    <source>
        <dbReference type="EMBL" id="OGN33431.1"/>
    </source>
</evidence>
<organism evidence="1 2">
    <name type="scientific">Candidatus Yanofskybacteria bacterium RIFCSPLOWO2_02_FULL_47_9b</name>
    <dbReference type="NCBI Taxonomy" id="1802708"/>
    <lineage>
        <taxon>Bacteria</taxon>
        <taxon>Candidatus Yanofskyibacteriota</taxon>
    </lineage>
</organism>
<proteinExistence type="predicted"/>